<reference evidence="9" key="1">
    <citation type="submission" date="2015-11" db="EMBL/GenBank/DDBJ databases">
        <title>De novo transcriptome assembly of four potential Pierce s Disease insect vectors from Arizona vineyards.</title>
        <authorList>
            <person name="Tassone E.E."/>
        </authorList>
    </citation>
    <scope>NUCLEOTIDE SEQUENCE</scope>
</reference>
<evidence type="ECO:0000256" key="4">
    <source>
        <dbReference type="ARBA" id="ARBA00023123"/>
    </source>
</evidence>
<keyword evidence="6 7" id="KW-0009">Actin-binding</keyword>
<protein>
    <recommendedName>
        <fullName evidence="8">Myosin motor domain-containing protein</fullName>
    </recommendedName>
</protein>
<dbReference type="FunFam" id="1.10.10.820:FF:000001">
    <property type="entry name" value="Myosin heavy chain"/>
    <property type="match status" value="1"/>
</dbReference>
<feature type="non-terminal residue" evidence="9">
    <location>
        <position position="1"/>
    </location>
</feature>
<sequence length="496" mass="56158">SSVLKALHPTSLTSVEDMITLGELEEYTILHNLHIRYKKNVIYTYIGMMLVAINPYRDLPLYGPTEVRRYRGKRMGALPAHIYALGSQSYDNMRRQASNQCIVISGESGSGKTESTKLLMKFLAALSGQNSNIEQQLILANPVLEGFGNAKTVRNDNSSRFGKYTVISYNEEGLIIGACIEPYLLEKSRVTSLGPGNRNYHIFYSLIAGLTSQERMKLYLESAGKYKCLKAGGTTECEGRDEVKEYTEIRQALKVLNFSNDEVWEIFKLLAAILHLGNVKFQTALVDNIDSVTIANSAELEKVISLLQVDKTTLTHTLTKKVIQVEGSSVVSEVSKTQAVATRDGFSRGLYYRLFIYIVDKINKTIFRQETSNNYSIGVLDIFGFEDFDNNSFEQLCINYANEQLQQFFVKHIFKLEQEEYKREQISWTFLPFDDNEKIISLIGADRINIFSTTDDLSRLPSGTDASLVLKCNKNHEKNPFYIKPKSDISQIFGIR</sequence>
<dbReference type="GO" id="GO:0003779">
    <property type="term" value="F:actin binding"/>
    <property type="evidence" value="ECO:0007669"/>
    <property type="project" value="UniProtKB-KW"/>
</dbReference>
<dbReference type="GO" id="GO:0048731">
    <property type="term" value="P:system development"/>
    <property type="evidence" value="ECO:0007669"/>
    <property type="project" value="UniProtKB-ARBA"/>
</dbReference>
<dbReference type="PROSITE" id="PS51456">
    <property type="entry name" value="MYOSIN_MOTOR"/>
    <property type="match status" value="1"/>
</dbReference>
<keyword evidence="4 7" id="KW-0518">Myosin</keyword>
<comment type="caution">
    <text evidence="7">Lacks conserved residue(s) required for the propagation of feature annotation.</text>
</comment>
<feature type="non-terminal residue" evidence="9">
    <location>
        <position position="496"/>
    </location>
</feature>
<evidence type="ECO:0000256" key="7">
    <source>
        <dbReference type="PROSITE-ProRule" id="PRU00782"/>
    </source>
</evidence>
<dbReference type="GO" id="GO:0009653">
    <property type="term" value="P:anatomical structure morphogenesis"/>
    <property type="evidence" value="ECO:0007669"/>
    <property type="project" value="UniProtKB-ARBA"/>
</dbReference>
<dbReference type="SUPFAM" id="SSF52540">
    <property type="entry name" value="P-loop containing nucleoside triphosphate hydrolases"/>
    <property type="match status" value="1"/>
</dbReference>
<keyword evidence="5 7" id="KW-0505">Motor protein</keyword>
<dbReference type="GO" id="GO:0005524">
    <property type="term" value="F:ATP binding"/>
    <property type="evidence" value="ECO:0007669"/>
    <property type="project" value="UniProtKB-UniRule"/>
</dbReference>
<dbReference type="Gene3D" id="1.10.10.820">
    <property type="match status" value="1"/>
</dbReference>
<feature type="binding site" evidence="7">
    <location>
        <begin position="106"/>
        <end position="113"/>
    </location>
    <ligand>
        <name>ATP</name>
        <dbReference type="ChEBI" id="CHEBI:30616"/>
    </ligand>
</feature>
<dbReference type="PANTHER" id="PTHR46049:SF10">
    <property type="entry name" value="MYOSIN VIIA"/>
    <property type="match status" value="1"/>
</dbReference>
<dbReference type="EMBL" id="GECZ01026332">
    <property type="protein sequence ID" value="JAS43437.1"/>
    <property type="molecule type" value="Transcribed_RNA"/>
</dbReference>
<dbReference type="PANTHER" id="PTHR46049">
    <property type="entry name" value="AGAP003327-PA"/>
    <property type="match status" value="1"/>
</dbReference>
<comment type="similarity">
    <text evidence="1 7">Belongs to the TRAFAC class myosin-kinesin ATPase superfamily. Myosin family.</text>
</comment>
<evidence type="ECO:0000256" key="2">
    <source>
        <dbReference type="ARBA" id="ARBA00022741"/>
    </source>
</evidence>
<feature type="domain" description="Myosin motor" evidence="8">
    <location>
        <begin position="13"/>
        <end position="496"/>
    </location>
</feature>
<dbReference type="Gene3D" id="3.40.850.10">
    <property type="entry name" value="Kinesin motor domain"/>
    <property type="match status" value="1"/>
</dbReference>
<name>A0A1B6EZN2_9HEMI</name>
<dbReference type="Pfam" id="PF00063">
    <property type="entry name" value="Myosin_head"/>
    <property type="match status" value="1"/>
</dbReference>
<dbReference type="InterPro" id="IPR051724">
    <property type="entry name" value="Actin_motor_Myosin"/>
</dbReference>
<dbReference type="AlphaFoldDB" id="A0A1B6EZN2"/>
<dbReference type="GO" id="GO:0016459">
    <property type="term" value="C:myosin complex"/>
    <property type="evidence" value="ECO:0007669"/>
    <property type="project" value="UniProtKB-KW"/>
</dbReference>
<evidence type="ECO:0000256" key="5">
    <source>
        <dbReference type="ARBA" id="ARBA00023175"/>
    </source>
</evidence>
<dbReference type="GO" id="GO:0009888">
    <property type="term" value="P:tissue development"/>
    <property type="evidence" value="ECO:0007669"/>
    <property type="project" value="UniProtKB-ARBA"/>
</dbReference>
<keyword evidence="3 7" id="KW-0067">ATP-binding</keyword>
<accession>A0A1B6EZN2</accession>
<proteinExistence type="inferred from homology"/>
<dbReference type="PRINTS" id="PR00193">
    <property type="entry name" value="MYOSINHEAVY"/>
</dbReference>
<evidence type="ECO:0000256" key="3">
    <source>
        <dbReference type="ARBA" id="ARBA00022840"/>
    </source>
</evidence>
<evidence type="ECO:0000313" key="9">
    <source>
        <dbReference type="EMBL" id="JAS43437.1"/>
    </source>
</evidence>
<dbReference type="Gene3D" id="1.20.58.530">
    <property type="match status" value="1"/>
</dbReference>
<keyword evidence="2 7" id="KW-0547">Nucleotide-binding</keyword>
<gene>
    <name evidence="9" type="ORF">g.24425</name>
</gene>
<dbReference type="GO" id="GO:0003774">
    <property type="term" value="F:cytoskeletal motor activity"/>
    <property type="evidence" value="ECO:0007669"/>
    <property type="project" value="UniProtKB-UniRule"/>
</dbReference>
<dbReference type="SMART" id="SM00242">
    <property type="entry name" value="MYSc"/>
    <property type="match status" value="1"/>
</dbReference>
<dbReference type="InterPro" id="IPR027417">
    <property type="entry name" value="P-loop_NTPase"/>
</dbReference>
<evidence type="ECO:0000256" key="1">
    <source>
        <dbReference type="ARBA" id="ARBA00008314"/>
    </source>
</evidence>
<dbReference type="Gene3D" id="1.20.120.720">
    <property type="entry name" value="Myosin VI head, motor domain, U50 subdomain"/>
    <property type="match status" value="1"/>
</dbReference>
<evidence type="ECO:0000259" key="8">
    <source>
        <dbReference type="PROSITE" id="PS51456"/>
    </source>
</evidence>
<evidence type="ECO:0000256" key="6">
    <source>
        <dbReference type="ARBA" id="ARBA00023203"/>
    </source>
</evidence>
<dbReference type="GO" id="GO:0048513">
    <property type="term" value="P:animal organ development"/>
    <property type="evidence" value="ECO:0007669"/>
    <property type="project" value="UniProtKB-ARBA"/>
</dbReference>
<organism evidence="9">
    <name type="scientific">Cuerna arida</name>
    <dbReference type="NCBI Taxonomy" id="1464854"/>
    <lineage>
        <taxon>Eukaryota</taxon>
        <taxon>Metazoa</taxon>
        <taxon>Ecdysozoa</taxon>
        <taxon>Arthropoda</taxon>
        <taxon>Hexapoda</taxon>
        <taxon>Insecta</taxon>
        <taxon>Pterygota</taxon>
        <taxon>Neoptera</taxon>
        <taxon>Paraneoptera</taxon>
        <taxon>Hemiptera</taxon>
        <taxon>Auchenorrhyncha</taxon>
        <taxon>Membracoidea</taxon>
        <taxon>Cicadellidae</taxon>
        <taxon>Cicadellinae</taxon>
        <taxon>Proconiini</taxon>
        <taxon>Cuerna</taxon>
    </lineage>
</organism>
<dbReference type="InterPro" id="IPR001609">
    <property type="entry name" value="Myosin_head_motor_dom-like"/>
</dbReference>
<dbReference type="InterPro" id="IPR036961">
    <property type="entry name" value="Kinesin_motor_dom_sf"/>
</dbReference>